<dbReference type="EMBL" id="CP002669">
    <property type="protein sequence ID" value="AEC46003.1"/>
    <property type="molecule type" value="Genomic_DNA"/>
</dbReference>
<protein>
    <recommendedName>
        <fullName evidence="3">Transposase</fullName>
    </recommendedName>
</protein>
<reference evidence="1 2" key="1">
    <citation type="journal article" date="2011" name="J. Bacteriol.">
        <title>Genome analysis of a Mycoplasma hyorhinis strain derived from a primary human melanoma cell line.</title>
        <authorList>
            <person name="Kornspan J.D."/>
            <person name="Lysnyansky I."/>
            <person name="Kahan T."/>
            <person name="Herrmann R."/>
            <person name="Rottem S."/>
            <person name="Nir-Paz R."/>
        </authorList>
    </citation>
    <scope>NUCLEOTIDE SEQUENCE [LARGE SCALE GENOMIC DNA]</scope>
    <source>
        <strain evidence="1 2">MCLD</strain>
    </source>
</reference>
<evidence type="ECO:0000313" key="1">
    <source>
        <dbReference type="EMBL" id="AEC46003.1"/>
    </source>
</evidence>
<evidence type="ECO:0000313" key="2">
    <source>
        <dbReference type="Proteomes" id="UP000008738"/>
    </source>
</evidence>
<keyword evidence="2" id="KW-1185">Reference proteome</keyword>
<dbReference type="Proteomes" id="UP000008738">
    <property type="component" value="Chromosome"/>
</dbReference>
<accession>A0ABM5M5Q9</accession>
<organism evidence="1 2">
    <name type="scientific">Mesomycoplasma hyorhinis (strain MCLD)</name>
    <name type="common">Mycoplasma hyorhinis</name>
    <dbReference type="NCBI Taxonomy" id="936139"/>
    <lineage>
        <taxon>Bacteria</taxon>
        <taxon>Bacillati</taxon>
        <taxon>Mycoplasmatota</taxon>
        <taxon>Mycoplasmoidales</taxon>
        <taxon>Metamycoplasmataceae</taxon>
        <taxon>Mesomycoplasma</taxon>
    </lineage>
</organism>
<dbReference type="GeneID" id="93248893"/>
<sequence>MSKISFEHFLIPIAEYQIDFTYRQHVELEKLEFFILSIIYGCANQR</sequence>
<evidence type="ECO:0008006" key="3">
    <source>
        <dbReference type="Google" id="ProtNLM"/>
    </source>
</evidence>
<dbReference type="RefSeq" id="WP_014335774.1">
    <property type="nucleotide sequence ID" value="NC_017519.1"/>
</dbReference>
<name>A0ABM5M5Q9_MESHM</name>
<proteinExistence type="predicted"/>
<gene>
    <name evidence="1" type="ordered locus">SRH_02260</name>
</gene>